<accession>A0A7U7GD16</accession>
<comment type="caution">
    <text evidence="2">The sequence shown here is derived from an EMBL/GenBank/DDBJ whole genome shotgun (WGS) entry which is preliminary data.</text>
</comment>
<protein>
    <submittedName>
        <fullName evidence="2">Uncharacterized protein</fullName>
    </submittedName>
</protein>
<dbReference type="OrthoDB" id="8965824at2"/>
<keyword evidence="3" id="KW-1185">Reference proteome</keyword>
<proteinExistence type="predicted"/>
<dbReference type="Proteomes" id="UP000019184">
    <property type="component" value="Unassembled WGS sequence"/>
</dbReference>
<dbReference type="RefSeq" id="WP_051497855.1">
    <property type="nucleotide sequence ID" value="NZ_CBTK010000248.1"/>
</dbReference>
<sequence length="278" mass="29995">MQLNKIYAKTAKGLEEIQTRIHKLPANLRRLLIMVDGHSTAAEMINRLTTLGEVELALDQLATGGFIAVPASKSAAPDPAAPPAPPEFDLDQAKSLIHSILLAAMGPTAAHRIECVEATTTPEQLRIELEVIRDILSKVLSQSQAEQVWQQLAPIMPPLEQPASIPTQSTTPVATAVPTFNLDKAKGFIRSILLGAMGPTAARRIERIEATTTPEHLRVELDAIRDMLPKVISKRQAEQTWRQLEPIMISLGAPAPAPDAKTSASAPVPVVPHTYIGP</sequence>
<gene>
    <name evidence="2" type="ORF">BN874_340050</name>
</gene>
<evidence type="ECO:0000313" key="2">
    <source>
        <dbReference type="EMBL" id="CDH46090.1"/>
    </source>
</evidence>
<feature type="region of interest" description="Disordered" evidence="1">
    <location>
        <begin position="258"/>
        <end position="278"/>
    </location>
</feature>
<dbReference type="AlphaFoldDB" id="A0A7U7GD16"/>
<evidence type="ECO:0000313" key="3">
    <source>
        <dbReference type="Proteomes" id="UP000019184"/>
    </source>
</evidence>
<name>A0A7U7GD16_9GAMM</name>
<organism evidence="2 3">
    <name type="scientific">Candidatus Contendobacter odensis Run_B_J11</name>
    <dbReference type="NCBI Taxonomy" id="1400861"/>
    <lineage>
        <taxon>Bacteria</taxon>
        <taxon>Pseudomonadati</taxon>
        <taxon>Pseudomonadota</taxon>
        <taxon>Gammaproteobacteria</taxon>
        <taxon>Candidatus Competibacteraceae</taxon>
        <taxon>Candidatus Contendibacter</taxon>
    </lineage>
</organism>
<evidence type="ECO:0000256" key="1">
    <source>
        <dbReference type="SAM" id="MobiDB-lite"/>
    </source>
</evidence>
<dbReference type="EMBL" id="CBTK010000248">
    <property type="protein sequence ID" value="CDH46090.1"/>
    <property type="molecule type" value="Genomic_DNA"/>
</dbReference>
<reference evidence="2 3" key="1">
    <citation type="journal article" date="2014" name="ISME J.">
        <title>Candidatus Competibacter-lineage genomes retrieved from metagenomes reveal functional metabolic diversity.</title>
        <authorList>
            <person name="McIlroy S.J."/>
            <person name="Albertsen M."/>
            <person name="Andresen E.K."/>
            <person name="Saunders A.M."/>
            <person name="Kristiansen R."/>
            <person name="Stokholm-Bjerregaard M."/>
            <person name="Nielsen K.L."/>
            <person name="Nielsen P.H."/>
        </authorList>
    </citation>
    <scope>NUCLEOTIDE SEQUENCE [LARGE SCALE GENOMIC DNA]</scope>
    <source>
        <strain evidence="2 3">Run_B_J11</strain>
    </source>
</reference>